<evidence type="ECO:0000313" key="3">
    <source>
        <dbReference type="EMBL" id="EDO40412.1"/>
    </source>
</evidence>
<dbReference type="STRING" id="45351.A7S7F0"/>
<proteinExistence type="predicted"/>
<dbReference type="GO" id="GO:0006508">
    <property type="term" value="P:proteolysis"/>
    <property type="evidence" value="ECO:0000318"/>
    <property type="project" value="GO_Central"/>
</dbReference>
<dbReference type="PANTHER" id="PTHR24253">
    <property type="entry name" value="TRANSMEMBRANE PROTEASE SERINE"/>
    <property type="match status" value="1"/>
</dbReference>
<dbReference type="Pfam" id="PF00089">
    <property type="entry name" value="Trypsin"/>
    <property type="match status" value="1"/>
</dbReference>
<dbReference type="HOGENOM" id="CLU_006842_13_1_1"/>
<dbReference type="InterPro" id="IPR009003">
    <property type="entry name" value="Peptidase_S1_PA"/>
</dbReference>
<reference evidence="3 4" key="1">
    <citation type="journal article" date="2007" name="Science">
        <title>Sea anemone genome reveals ancestral eumetazoan gene repertoire and genomic organization.</title>
        <authorList>
            <person name="Putnam N.H."/>
            <person name="Srivastava M."/>
            <person name="Hellsten U."/>
            <person name="Dirks B."/>
            <person name="Chapman J."/>
            <person name="Salamov A."/>
            <person name="Terry A."/>
            <person name="Shapiro H."/>
            <person name="Lindquist E."/>
            <person name="Kapitonov V.V."/>
            <person name="Jurka J."/>
            <person name="Genikhovich G."/>
            <person name="Grigoriev I.V."/>
            <person name="Lucas S.M."/>
            <person name="Steele R.E."/>
            <person name="Finnerty J.R."/>
            <person name="Technau U."/>
            <person name="Martindale M.Q."/>
            <person name="Rokhsar D.S."/>
        </authorList>
    </citation>
    <scope>NUCLEOTIDE SEQUENCE [LARGE SCALE GENOMIC DNA]</scope>
    <source>
        <strain evidence="4">CH2 X CH6</strain>
    </source>
</reference>
<dbReference type="OMA" id="DENMEHD"/>
<evidence type="ECO:0000256" key="1">
    <source>
        <dbReference type="ARBA" id="ARBA00023157"/>
    </source>
</evidence>
<keyword evidence="4" id="KW-1185">Reference proteome</keyword>
<dbReference type="SMART" id="SM00020">
    <property type="entry name" value="Tryp_SPc"/>
    <property type="match status" value="1"/>
</dbReference>
<dbReference type="SUPFAM" id="SSF50494">
    <property type="entry name" value="Trypsin-like serine proteases"/>
    <property type="match status" value="1"/>
</dbReference>
<dbReference type="PROSITE" id="PS50240">
    <property type="entry name" value="TRYPSIN_DOM"/>
    <property type="match status" value="1"/>
</dbReference>
<feature type="domain" description="Peptidase S1" evidence="2">
    <location>
        <begin position="1"/>
        <end position="137"/>
    </location>
</feature>
<keyword evidence="1" id="KW-1015">Disulfide bond</keyword>
<dbReference type="PhylomeDB" id="A7S7F0"/>
<gene>
    <name evidence="3" type="ORF">NEMVEDRAFT_v1g107554</name>
</gene>
<dbReference type="AlphaFoldDB" id="A7S7F0"/>
<dbReference type="EMBL" id="DS469592">
    <property type="protein sequence ID" value="EDO40412.1"/>
    <property type="molecule type" value="Genomic_DNA"/>
</dbReference>
<dbReference type="GO" id="GO:0004252">
    <property type="term" value="F:serine-type endopeptidase activity"/>
    <property type="evidence" value="ECO:0000318"/>
    <property type="project" value="GO_Central"/>
</dbReference>
<accession>A7S7F0</accession>
<dbReference type="InterPro" id="IPR001254">
    <property type="entry name" value="Trypsin_dom"/>
</dbReference>
<sequence>QNIEAQDIFIHPDYHKYTIFSHDLALVKLSHPASISNTVNLACLPGSISQVPVSVPGQSCWYTGWGVKSGTLYQAPVPLVSEDKCKSPVQKMHPSMLCGYEARNDTGPCVKDRGGPLSCESQGKWYLKGLVSTGTDC</sequence>
<dbReference type="InterPro" id="IPR043504">
    <property type="entry name" value="Peptidase_S1_PA_chymotrypsin"/>
</dbReference>
<feature type="non-terminal residue" evidence="3">
    <location>
        <position position="1"/>
    </location>
</feature>
<dbReference type="Proteomes" id="UP000001593">
    <property type="component" value="Unassembled WGS sequence"/>
</dbReference>
<protein>
    <recommendedName>
        <fullName evidence="2">Peptidase S1 domain-containing protein</fullName>
    </recommendedName>
</protein>
<organism evidence="3 4">
    <name type="scientific">Nematostella vectensis</name>
    <name type="common">Starlet sea anemone</name>
    <dbReference type="NCBI Taxonomy" id="45351"/>
    <lineage>
        <taxon>Eukaryota</taxon>
        <taxon>Metazoa</taxon>
        <taxon>Cnidaria</taxon>
        <taxon>Anthozoa</taxon>
        <taxon>Hexacorallia</taxon>
        <taxon>Actiniaria</taxon>
        <taxon>Edwardsiidae</taxon>
        <taxon>Nematostella</taxon>
    </lineage>
</organism>
<dbReference type="GO" id="GO:0005615">
    <property type="term" value="C:extracellular space"/>
    <property type="evidence" value="ECO:0000318"/>
    <property type="project" value="GO_Central"/>
</dbReference>
<feature type="non-terminal residue" evidence="3">
    <location>
        <position position="137"/>
    </location>
</feature>
<evidence type="ECO:0000259" key="2">
    <source>
        <dbReference type="PROSITE" id="PS50240"/>
    </source>
</evidence>
<dbReference type="Gene3D" id="2.40.10.10">
    <property type="entry name" value="Trypsin-like serine proteases"/>
    <property type="match status" value="1"/>
</dbReference>
<evidence type="ECO:0000313" key="4">
    <source>
        <dbReference type="Proteomes" id="UP000001593"/>
    </source>
</evidence>
<dbReference type="InParanoid" id="A7S7F0"/>
<name>A7S7F0_NEMVE</name>
<dbReference type="PANTHER" id="PTHR24253:SF153">
    <property type="entry name" value="SERINE PROTEASE HEPSIN"/>
    <property type="match status" value="1"/>
</dbReference>